<name>R0CS02_9FIRM</name>
<comment type="caution">
    <text evidence="1">The sequence shown here is derived from an EMBL/GenBank/DDBJ whole genome shotgun (WGS) entry which is preliminary data.</text>
</comment>
<sequence length="33" mass="3963">MMVAEYQLQLQDKKVLQDKLQELINMPLLEDDE</sequence>
<proteinExistence type="predicted"/>
<accession>R0CS02</accession>
<dbReference type="AlphaFoldDB" id="R0CS02"/>
<evidence type="ECO:0000313" key="2">
    <source>
        <dbReference type="Proteomes" id="UP000013180"/>
    </source>
</evidence>
<keyword evidence="2" id="KW-1185">Reference proteome</keyword>
<dbReference type="EMBL" id="AGYL01000045">
    <property type="protein sequence ID" value="ENZ59512.1"/>
    <property type="molecule type" value="Genomic_DNA"/>
</dbReference>
<reference evidence="1" key="1">
    <citation type="submission" date="2013-01" db="EMBL/GenBank/DDBJ databases">
        <title>The Genome Sequence of Clostridium clostridioforme 90A6.</title>
        <authorList>
            <consortium name="The Broad Institute Genome Sequencing Platform"/>
            <person name="Earl A."/>
            <person name="Ward D."/>
            <person name="Feldgarden M."/>
            <person name="Gevers D."/>
            <person name="Courvalin P."/>
            <person name="Lambert T."/>
            <person name="Walker B."/>
            <person name="Young S.K."/>
            <person name="Zeng Q."/>
            <person name="Gargeya S."/>
            <person name="Fitzgerald M."/>
            <person name="Haas B."/>
            <person name="Abouelleil A."/>
            <person name="Alvarado L."/>
            <person name="Arachchi H.M."/>
            <person name="Berlin A.M."/>
            <person name="Chapman S.B."/>
            <person name="Dewar J."/>
            <person name="Goldberg J."/>
            <person name="Griggs A."/>
            <person name="Gujja S."/>
            <person name="Hansen M."/>
            <person name="Howarth C."/>
            <person name="Imamovic A."/>
            <person name="Larimer J."/>
            <person name="McCowan C."/>
            <person name="Murphy C."/>
            <person name="Neiman D."/>
            <person name="Pearson M."/>
            <person name="Priest M."/>
            <person name="Roberts A."/>
            <person name="Saif S."/>
            <person name="Shea T."/>
            <person name="Sisk P."/>
            <person name="Sykes S."/>
            <person name="Wortman J."/>
            <person name="Nusbaum C."/>
            <person name="Birren B."/>
        </authorList>
    </citation>
    <scope>NUCLEOTIDE SEQUENCE [LARGE SCALE GENOMIC DNA]</scope>
    <source>
        <strain evidence="1">90A6</strain>
    </source>
</reference>
<evidence type="ECO:0000313" key="1">
    <source>
        <dbReference type="EMBL" id="ENZ59512.1"/>
    </source>
</evidence>
<dbReference type="Proteomes" id="UP000013180">
    <property type="component" value="Unassembled WGS sequence"/>
</dbReference>
<gene>
    <name evidence="1" type="ORF">HMPREF1083_04574</name>
</gene>
<dbReference type="HOGENOM" id="CLU_3381282_0_0_9"/>
<protein>
    <submittedName>
        <fullName evidence="1">Uncharacterized protein</fullName>
    </submittedName>
</protein>
<organism evidence="1 2">
    <name type="scientific">[Clostridium] clostridioforme 90A6</name>
    <dbReference type="NCBI Taxonomy" id="999406"/>
    <lineage>
        <taxon>Bacteria</taxon>
        <taxon>Bacillati</taxon>
        <taxon>Bacillota</taxon>
        <taxon>Clostridia</taxon>
        <taxon>Lachnospirales</taxon>
        <taxon>Lachnospiraceae</taxon>
        <taxon>Enterocloster</taxon>
    </lineage>
</organism>